<reference evidence="3" key="1">
    <citation type="journal article" date="2019" name="Int. J. Syst. Evol. Microbiol.">
        <title>The Global Catalogue of Microorganisms (GCM) 10K type strain sequencing project: providing services to taxonomists for standard genome sequencing and annotation.</title>
        <authorList>
            <consortium name="The Broad Institute Genomics Platform"/>
            <consortium name="The Broad Institute Genome Sequencing Center for Infectious Disease"/>
            <person name="Wu L."/>
            <person name="Ma J."/>
        </authorList>
    </citation>
    <scope>NUCLEOTIDE SEQUENCE [LARGE SCALE GENOMIC DNA]</scope>
    <source>
        <strain evidence="3">CCUG 56401</strain>
    </source>
</reference>
<protein>
    <submittedName>
        <fullName evidence="2">Uncharacterized protein</fullName>
    </submittedName>
</protein>
<gene>
    <name evidence="2" type="ORF">ACFQ16_18715</name>
</gene>
<evidence type="ECO:0000313" key="2">
    <source>
        <dbReference type="EMBL" id="MFD0921780.1"/>
    </source>
</evidence>
<feature type="region of interest" description="Disordered" evidence="1">
    <location>
        <begin position="1"/>
        <end position="21"/>
    </location>
</feature>
<comment type="caution">
    <text evidence="2">The sequence shown here is derived from an EMBL/GenBank/DDBJ whole genome shotgun (WGS) entry which is preliminary data.</text>
</comment>
<accession>A0ABW3FWX0</accession>
<evidence type="ECO:0000313" key="3">
    <source>
        <dbReference type="Proteomes" id="UP001597018"/>
    </source>
</evidence>
<evidence type="ECO:0000256" key="1">
    <source>
        <dbReference type="SAM" id="MobiDB-lite"/>
    </source>
</evidence>
<name>A0ABW3FWX0_9PSEU</name>
<dbReference type="RefSeq" id="WP_263250315.1">
    <property type="nucleotide sequence ID" value="NZ_BAABLT010000040.1"/>
</dbReference>
<dbReference type="EMBL" id="JBHTIW010000015">
    <property type="protein sequence ID" value="MFD0921780.1"/>
    <property type="molecule type" value="Genomic_DNA"/>
</dbReference>
<sequence length="88" mass="9750">MDTEHAGSTERLATPRPSAEFAPVPEDRRRWWRFDCRDVANVQRFLTVLVNRDRVVLVGPPGHAAGLSRSGAARVSTALRDAAVQARK</sequence>
<keyword evidence="3" id="KW-1185">Reference proteome</keyword>
<organism evidence="2 3">
    <name type="scientific">Saccharopolyspora rosea</name>
    <dbReference type="NCBI Taxonomy" id="524884"/>
    <lineage>
        <taxon>Bacteria</taxon>
        <taxon>Bacillati</taxon>
        <taxon>Actinomycetota</taxon>
        <taxon>Actinomycetes</taxon>
        <taxon>Pseudonocardiales</taxon>
        <taxon>Pseudonocardiaceae</taxon>
        <taxon>Saccharopolyspora</taxon>
    </lineage>
</organism>
<proteinExistence type="predicted"/>
<dbReference type="Proteomes" id="UP001597018">
    <property type="component" value="Unassembled WGS sequence"/>
</dbReference>